<feature type="compositionally biased region" description="Low complexity" evidence="1">
    <location>
        <begin position="46"/>
        <end position="55"/>
    </location>
</feature>
<dbReference type="Proteomes" id="UP000729402">
    <property type="component" value="Unassembled WGS sequence"/>
</dbReference>
<organism evidence="2 3">
    <name type="scientific">Zizania palustris</name>
    <name type="common">Northern wild rice</name>
    <dbReference type="NCBI Taxonomy" id="103762"/>
    <lineage>
        <taxon>Eukaryota</taxon>
        <taxon>Viridiplantae</taxon>
        <taxon>Streptophyta</taxon>
        <taxon>Embryophyta</taxon>
        <taxon>Tracheophyta</taxon>
        <taxon>Spermatophyta</taxon>
        <taxon>Magnoliopsida</taxon>
        <taxon>Liliopsida</taxon>
        <taxon>Poales</taxon>
        <taxon>Poaceae</taxon>
        <taxon>BOP clade</taxon>
        <taxon>Oryzoideae</taxon>
        <taxon>Oryzeae</taxon>
        <taxon>Zizaniinae</taxon>
        <taxon>Zizania</taxon>
    </lineage>
</organism>
<accession>A0A8J5T7G0</accession>
<reference evidence="2" key="1">
    <citation type="journal article" date="2021" name="bioRxiv">
        <title>Whole Genome Assembly and Annotation of Northern Wild Rice, Zizania palustris L., Supports a Whole Genome Duplication in the Zizania Genus.</title>
        <authorList>
            <person name="Haas M."/>
            <person name="Kono T."/>
            <person name="Macchietto M."/>
            <person name="Millas R."/>
            <person name="McGilp L."/>
            <person name="Shao M."/>
            <person name="Duquette J."/>
            <person name="Hirsch C.N."/>
            <person name="Kimball J."/>
        </authorList>
    </citation>
    <scope>NUCLEOTIDE SEQUENCE</scope>
    <source>
        <tissue evidence="2">Fresh leaf tissue</tissue>
    </source>
</reference>
<evidence type="ECO:0000313" key="2">
    <source>
        <dbReference type="EMBL" id="KAG8081702.1"/>
    </source>
</evidence>
<feature type="region of interest" description="Disordered" evidence="1">
    <location>
        <begin position="44"/>
        <end position="80"/>
    </location>
</feature>
<dbReference type="EMBL" id="JAAALK010000087">
    <property type="protein sequence ID" value="KAG8081702.1"/>
    <property type="molecule type" value="Genomic_DNA"/>
</dbReference>
<gene>
    <name evidence="2" type="ORF">GUJ93_ZPchr0019g2684</name>
</gene>
<name>A0A8J5T7G0_ZIZPA</name>
<protein>
    <submittedName>
        <fullName evidence="2">Uncharacterized protein</fullName>
    </submittedName>
</protein>
<comment type="caution">
    <text evidence="2">The sequence shown here is derived from an EMBL/GenBank/DDBJ whole genome shotgun (WGS) entry which is preliminary data.</text>
</comment>
<reference evidence="2" key="2">
    <citation type="submission" date="2021-02" db="EMBL/GenBank/DDBJ databases">
        <authorList>
            <person name="Kimball J.A."/>
            <person name="Haas M.W."/>
            <person name="Macchietto M."/>
            <person name="Kono T."/>
            <person name="Duquette J."/>
            <person name="Shao M."/>
        </authorList>
    </citation>
    <scope>NUCLEOTIDE SEQUENCE</scope>
    <source>
        <tissue evidence="2">Fresh leaf tissue</tissue>
    </source>
</reference>
<evidence type="ECO:0000256" key="1">
    <source>
        <dbReference type="SAM" id="MobiDB-lite"/>
    </source>
</evidence>
<dbReference type="AlphaFoldDB" id="A0A8J5T7G0"/>
<sequence>MAGQLVRAAPLAGRRPPDKILRRLSFSNCLLACNCRIRRLRPHAPPARSVPSSSARCRRESRPGRRGILGLKGDVPATSSSSWRRPFLKMFLHYPFPSSICAAQS</sequence>
<proteinExistence type="predicted"/>
<evidence type="ECO:0000313" key="3">
    <source>
        <dbReference type="Proteomes" id="UP000729402"/>
    </source>
</evidence>
<keyword evidence="3" id="KW-1185">Reference proteome</keyword>